<name>A0A6J6A1K6_9ZZZZ</name>
<evidence type="ECO:0000313" key="1">
    <source>
        <dbReference type="EMBL" id="CAB4345593.1"/>
    </source>
</evidence>
<accession>A0A6J6A1K6</accession>
<gene>
    <name evidence="1" type="ORF">UFOPK3522_01130</name>
</gene>
<protein>
    <submittedName>
        <fullName evidence="1">Unannotated protein</fullName>
    </submittedName>
</protein>
<organism evidence="1">
    <name type="scientific">freshwater metagenome</name>
    <dbReference type="NCBI Taxonomy" id="449393"/>
    <lineage>
        <taxon>unclassified sequences</taxon>
        <taxon>metagenomes</taxon>
        <taxon>ecological metagenomes</taxon>
    </lineage>
</organism>
<proteinExistence type="predicted"/>
<reference evidence="1" key="1">
    <citation type="submission" date="2020-05" db="EMBL/GenBank/DDBJ databases">
        <authorList>
            <person name="Chiriac C."/>
            <person name="Salcher M."/>
            <person name="Ghai R."/>
            <person name="Kavagutti S V."/>
        </authorList>
    </citation>
    <scope>NUCLEOTIDE SEQUENCE</scope>
</reference>
<dbReference type="EMBL" id="CAESAO010000105">
    <property type="protein sequence ID" value="CAB4345593.1"/>
    <property type="molecule type" value="Genomic_DNA"/>
</dbReference>
<sequence>MMQRGQPAALFVGFEHWEIDDPADRMLVLWDQSKARSEVEPQGADCDRRDGCAVSDEAEQVTVAGLERAIHGCDLLGREELRKIADPTAVSDNNRSNGLGTVYLDDLVEAVELGTRHLALTGVQRSNGSAAAQHRFKDFELRTAQLFADVLDLEAEAKVRAIASVPEHRLVVADPWPWRCSDLESGCLEDGSDRFFAYLNYLILVDESHLDVELRKFGLTVGPEVFVAEAARDLEVALVARHHQQLLEELRRLGQRVPVARVHPARHEEVSCAFGG</sequence>
<dbReference type="AlphaFoldDB" id="A0A6J6A1K6"/>